<dbReference type="EMBL" id="JAVFKM010000005">
    <property type="protein sequence ID" value="MEF3114272.1"/>
    <property type="molecule type" value="Genomic_DNA"/>
</dbReference>
<evidence type="ECO:0000259" key="1">
    <source>
        <dbReference type="SMART" id="SM01012"/>
    </source>
</evidence>
<evidence type="ECO:0000313" key="3">
    <source>
        <dbReference type="Proteomes" id="UP001348265"/>
    </source>
</evidence>
<dbReference type="Gene3D" id="1.10.10.10">
    <property type="entry name" value="Winged helix-like DNA-binding domain superfamily/Winged helix DNA-binding domain"/>
    <property type="match status" value="1"/>
</dbReference>
<sequence length="201" mass="21476">MRGLVLGADGAAVSMVFDGAQLLWHGDSDGARLDDLQFTLGEGPGLDAVRESALSLVADLACPYGPQRWPVFAAQALELGIRAVYAFLLRLGALRVGALTCHQRAMRRLPPEGAADALVLADALAQFLLAGRHTKPWLLKPADLHRTEVHQATGILSVHLRVPLASALVRLRAHAFATERPVADVAHDVVTAGLRLPRDPT</sequence>
<name>A0ABU7WS48_9ACTN</name>
<evidence type="ECO:0000313" key="2">
    <source>
        <dbReference type="EMBL" id="MEF3114272.1"/>
    </source>
</evidence>
<dbReference type="SMART" id="SM01012">
    <property type="entry name" value="ANTAR"/>
    <property type="match status" value="1"/>
</dbReference>
<dbReference type="SUPFAM" id="SSF55781">
    <property type="entry name" value="GAF domain-like"/>
    <property type="match status" value="1"/>
</dbReference>
<reference evidence="2 3" key="1">
    <citation type="submission" date="2023-08" db="EMBL/GenBank/DDBJ databases">
        <authorList>
            <person name="Sharma P."/>
            <person name="Verma V."/>
            <person name="Mohan M.K."/>
            <person name="Dubey A.K."/>
        </authorList>
    </citation>
    <scope>NUCLEOTIDE SEQUENCE [LARGE SCALE GENOMIC DNA]</scope>
    <source>
        <strain evidence="2 3">ADP4</strain>
    </source>
</reference>
<dbReference type="RefSeq" id="WP_331786769.1">
    <property type="nucleotide sequence ID" value="NZ_JAVFKM010000005.1"/>
</dbReference>
<protein>
    <submittedName>
        <fullName evidence="2">ANTAR domain-containing protein</fullName>
    </submittedName>
</protein>
<dbReference type="InterPro" id="IPR005561">
    <property type="entry name" value="ANTAR"/>
</dbReference>
<dbReference type="InterPro" id="IPR036388">
    <property type="entry name" value="WH-like_DNA-bd_sf"/>
</dbReference>
<comment type="caution">
    <text evidence="2">The sequence shown here is derived from an EMBL/GenBank/DDBJ whole genome shotgun (WGS) entry which is preliminary data.</text>
</comment>
<dbReference type="Proteomes" id="UP001348265">
    <property type="component" value="Unassembled WGS sequence"/>
</dbReference>
<organism evidence="2 3">
    <name type="scientific">Streptomyces chrestomyceticus</name>
    <dbReference type="NCBI Taxonomy" id="68185"/>
    <lineage>
        <taxon>Bacteria</taxon>
        <taxon>Bacillati</taxon>
        <taxon>Actinomycetota</taxon>
        <taxon>Actinomycetes</taxon>
        <taxon>Kitasatosporales</taxon>
        <taxon>Streptomycetaceae</taxon>
        <taxon>Streptomyces</taxon>
    </lineage>
</organism>
<gene>
    <name evidence="2" type="ORF">RB636_13895</name>
</gene>
<feature type="domain" description="ANTAR" evidence="1">
    <location>
        <begin position="116"/>
        <end position="190"/>
    </location>
</feature>
<accession>A0ABU7WS48</accession>
<keyword evidence="3" id="KW-1185">Reference proteome</keyword>
<proteinExistence type="predicted"/>